<comment type="caution">
    <text evidence="1">The sequence shown here is derived from an EMBL/GenBank/DDBJ whole genome shotgun (WGS) entry which is preliminary data.</text>
</comment>
<reference evidence="1" key="1">
    <citation type="submission" date="2019-08" db="EMBL/GenBank/DDBJ databases">
        <authorList>
            <person name="Kucharzyk K."/>
            <person name="Murdoch R.W."/>
            <person name="Higgins S."/>
            <person name="Loffler F."/>
        </authorList>
    </citation>
    <scope>NUCLEOTIDE SEQUENCE</scope>
</reference>
<dbReference type="EMBL" id="VSSQ01049350">
    <property type="protein sequence ID" value="MPN03428.1"/>
    <property type="molecule type" value="Genomic_DNA"/>
</dbReference>
<proteinExistence type="predicted"/>
<evidence type="ECO:0000313" key="1">
    <source>
        <dbReference type="EMBL" id="MPN03428.1"/>
    </source>
</evidence>
<organism evidence="1">
    <name type="scientific">bioreactor metagenome</name>
    <dbReference type="NCBI Taxonomy" id="1076179"/>
    <lineage>
        <taxon>unclassified sequences</taxon>
        <taxon>metagenomes</taxon>
        <taxon>ecological metagenomes</taxon>
    </lineage>
</organism>
<sequence>MLLHLIAGADLDHRGGRKPVGRAASRHKYLKADAAGQLRRAADNVAARGGSINETPLLRALARAEHILDGRGTRFGDGAHRLFHNIGQAALLVARGGIGIPVHAAGVQIVVIPFHLCRQLIPRRGVTAPGSQQVHAVPNLGDLTEQDGGSALHQHVGRIARAGVRGDAGKGVRSAALHADEQLRQGQLLPTAAVEALQLLLRQFHQGVHHGAVSTIVLKNQCVFRTNVLRRQHHVKGKLFAPKPHHHPLSAKVGVPNKVCHRPDGNMRVPGLNGHAAAIGVVDGHHIVHIRILW</sequence>
<accession>A0A645EN29</accession>
<dbReference type="AlphaFoldDB" id="A0A645EN29"/>
<name>A0A645EN29_9ZZZZ</name>
<protein>
    <submittedName>
        <fullName evidence="1">Uncharacterized protein</fullName>
    </submittedName>
</protein>
<gene>
    <name evidence="1" type="ORF">SDC9_150658</name>
</gene>